<dbReference type="PANTHER" id="PTHR12993">
    <property type="entry name" value="N-ACETYLGLUCOSAMINYL-PHOSPHATIDYLINOSITOL DE-N-ACETYLASE-RELATED"/>
    <property type="match status" value="1"/>
</dbReference>
<reference evidence="4 5" key="1">
    <citation type="journal article" date="2017" name="Curr. Biol.">
        <title>Genome architecture and evolution of a unichromosomal asexual nematode.</title>
        <authorList>
            <person name="Fradin H."/>
            <person name="Zegar C."/>
            <person name="Gutwein M."/>
            <person name="Lucas J."/>
            <person name="Kovtun M."/>
            <person name="Corcoran D."/>
            <person name="Baugh L.R."/>
            <person name="Kiontke K."/>
            <person name="Gunsalus K."/>
            <person name="Fitch D.H."/>
            <person name="Piano F."/>
        </authorList>
    </citation>
    <scope>NUCLEOTIDE SEQUENCE [LARGE SCALE GENOMIC DNA]</scope>
    <source>
        <strain evidence="4">PF1309</strain>
    </source>
</reference>
<dbReference type="UniPathway" id="UPA00196"/>
<dbReference type="AlphaFoldDB" id="A0A2A2JLS7"/>
<evidence type="ECO:0000256" key="1">
    <source>
        <dbReference type="ARBA" id="ARBA00006066"/>
    </source>
</evidence>
<evidence type="ECO:0000256" key="2">
    <source>
        <dbReference type="ARBA" id="ARBA00012176"/>
    </source>
</evidence>
<accession>A0A2A2JLS7</accession>
<dbReference type="GO" id="GO:0006506">
    <property type="term" value="P:GPI anchor biosynthetic process"/>
    <property type="evidence" value="ECO:0007669"/>
    <property type="project" value="UniProtKB-UniPathway"/>
</dbReference>
<comment type="caution">
    <text evidence="4">The sequence shown here is derived from an EMBL/GenBank/DDBJ whole genome shotgun (WGS) entry which is preliminary data.</text>
</comment>
<dbReference type="STRING" id="2018661.A0A2A2JLS7"/>
<dbReference type="Pfam" id="PF02585">
    <property type="entry name" value="PIG-L"/>
    <property type="match status" value="1"/>
</dbReference>
<comment type="similarity">
    <text evidence="1">Belongs to the PIGL family.</text>
</comment>
<dbReference type="GO" id="GO:0005783">
    <property type="term" value="C:endoplasmic reticulum"/>
    <property type="evidence" value="ECO:0007669"/>
    <property type="project" value="TreeGrafter"/>
</dbReference>
<dbReference type="InterPro" id="IPR024078">
    <property type="entry name" value="LmbE-like_dom_sf"/>
</dbReference>
<dbReference type="Gene3D" id="3.40.50.10320">
    <property type="entry name" value="LmbE-like"/>
    <property type="match status" value="1"/>
</dbReference>
<evidence type="ECO:0000313" key="4">
    <source>
        <dbReference type="EMBL" id="PAV62648.1"/>
    </source>
</evidence>
<proteinExistence type="inferred from homology"/>
<sequence length="402" mass="44740">MVGGVGFEAKQQDSQQPVAVVTVEQANKEQQPVKTSTAVKSVLGAASLASLLAGIRAAYKHTRQPEVADLAKAQLVSGAGFAFKALVVATVITASGFSLIVVGVSALLNVNTPKQFSARMHNTFGDKYRLESSKTSLTFEELDFTLQFPQMVFGYTLLALIALFLVVVFVWLAVRNVKGLPLKNSSSILLVIAHPDDETMFFSPTIRALRKQNHRIYVLCISTGNAYGQGKIRVEELRRAASILGIEPGDVFNLDYEHFQDGQPWSKQQLSQIVMRYIEMLSVDCVISFDANGVSSHPNHISCFLSLQSAYTEGVMPLDVQVFVLDSVCLVRKYTGLLDIILTFPRSPFIYVASPRDICQCWRAMAAHYSQFVWFRKLFILFGRYVYLNSLRRISPIKHKLL</sequence>
<name>A0A2A2JLS7_9BILA</name>
<dbReference type="EC" id="3.5.1.89" evidence="2"/>
<dbReference type="OrthoDB" id="440160at2759"/>
<keyword evidence="5" id="KW-1185">Reference proteome</keyword>
<feature type="transmembrane region" description="Helical" evidence="3">
    <location>
        <begin position="80"/>
        <end position="108"/>
    </location>
</feature>
<evidence type="ECO:0000313" key="5">
    <source>
        <dbReference type="Proteomes" id="UP000218231"/>
    </source>
</evidence>
<keyword evidence="3" id="KW-0472">Membrane</keyword>
<evidence type="ECO:0000256" key="3">
    <source>
        <dbReference type="SAM" id="Phobius"/>
    </source>
</evidence>
<keyword evidence="3" id="KW-0812">Transmembrane</keyword>
<dbReference type="EMBL" id="LIAE01010353">
    <property type="protein sequence ID" value="PAV62648.1"/>
    <property type="molecule type" value="Genomic_DNA"/>
</dbReference>
<keyword evidence="3" id="KW-1133">Transmembrane helix</keyword>
<organism evidence="4 5">
    <name type="scientific">Diploscapter pachys</name>
    <dbReference type="NCBI Taxonomy" id="2018661"/>
    <lineage>
        <taxon>Eukaryota</taxon>
        <taxon>Metazoa</taxon>
        <taxon>Ecdysozoa</taxon>
        <taxon>Nematoda</taxon>
        <taxon>Chromadorea</taxon>
        <taxon>Rhabditida</taxon>
        <taxon>Rhabditina</taxon>
        <taxon>Rhabditomorpha</taxon>
        <taxon>Rhabditoidea</taxon>
        <taxon>Rhabditidae</taxon>
        <taxon>Diploscapter</taxon>
    </lineage>
</organism>
<dbReference type="PANTHER" id="PTHR12993:SF11">
    <property type="entry name" value="N-ACETYLGLUCOSAMINYL-PHOSPHATIDYLINOSITOL DE-N-ACETYLASE"/>
    <property type="match status" value="1"/>
</dbReference>
<feature type="transmembrane region" description="Helical" evidence="3">
    <location>
        <begin position="152"/>
        <end position="174"/>
    </location>
</feature>
<dbReference type="Proteomes" id="UP000218231">
    <property type="component" value="Unassembled WGS sequence"/>
</dbReference>
<dbReference type="InterPro" id="IPR003737">
    <property type="entry name" value="GlcNAc_PI_deacetylase-related"/>
</dbReference>
<dbReference type="GO" id="GO:0000225">
    <property type="term" value="F:N-acetylglucosaminylphosphatidylinositol deacetylase activity"/>
    <property type="evidence" value="ECO:0007669"/>
    <property type="project" value="UniProtKB-EC"/>
</dbReference>
<gene>
    <name evidence="4" type="ORF">WR25_10434</name>
</gene>
<protein>
    <recommendedName>
        <fullName evidence="2">N-acetylglucosaminylphosphatidylinositol deacetylase</fullName>
        <ecNumber evidence="2">3.5.1.89</ecNumber>
    </recommendedName>
</protein>
<dbReference type="SUPFAM" id="SSF102588">
    <property type="entry name" value="LmbE-like"/>
    <property type="match status" value="1"/>
</dbReference>
<dbReference type="GO" id="GO:0016020">
    <property type="term" value="C:membrane"/>
    <property type="evidence" value="ECO:0007669"/>
    <property type="project" value="GOC"/>
</dbReference>